<proteinExistence type="predicted"/>
<gene>
    <name evidence="2" type="ORF">HHI36_016358</name>
</gene>
<sequence length="80" mass="9218">MANDKKMQYKSGIEEEVNELDDILQQIADLMNEYSKIQSVSSYEKGSLQREKESAIATYSVTNDEEDVEENILTIEYTCK</sequence>
<evidence type="ECO:0000313" key="2">
    <source>
        <dbReference type="EMBL" id="KAL3278838.1"/>
    </source>
</evidence>
<feature type="coiled-coil region" evidence="1">
    <location>
        <begin position="13"/>
        <end position="40"/>
    </location>
</feature>
<dbReference type="EMBL" id="JABFTP020000124">
    <property type="protein sequence ID" value="KAL3278838.1"/>
    <property type="molecule type" value="Genomic_DNA"/>
</dbReference>
<organism evidence="2 3">
    <name type="scientific">Cryptolaemus montrouzieri</name>
    <dbReference type="NCBI Taxonomy" id="559131"/>
    <lineage>
        <taxon>Eukaryota</taxon>
        <taxon>Metazoa</taxon>
        <taxon>Ecdysozoa</taxon>
        <taxon>Arthropoda</taxon>
        <taxon>Hexapoda</taxon>
        <taxon>Insecta</taxon>
        <taxon>Pterygota</taxon>
        <taxon>Neoptera</taxon>
        <taxon>Endopterygota</taxon>
        <taxon>Coleoptera</taxon>
        <taxon>Polyphaga</taxon>
        <taxon>Cucujiformia</taxon>
        <taxon>Coccinelloidea</taxon>
        <taxon>Coccinellidae</taxon>
        <taxon>Scymninae</taxon>
        <taxon>Scymnini</taxon>
        <taxon>Cryptolaemus</taxon>
    </lineage>
</organism>
<comment type="caution">
    <text evidence="2">The sequence shown here is derived from an EMBL/GenBank/DDBJ whole genome shotgun (WGS) entry which is preliminary data.</text>
</comment>
<keyword evidence="3" id="KW-1185">Reference proteome</keyword>
<dbReference type="AlphaFoldDB" id="A0ABD2NJ90"/>
<accession>A0ABD2NJ90</accession>
<evidence type="ECO:0000256" key="1">
    <source>
        <dbReference type="SAM" id="Coils"/>
    </source>
</evidence>
<name>A0ABD2NJ90_9CUCU</name>
<protein>
    <submittedName>
        <fullName evidence="2">Uncharacterized protein</fullName>
    </submittedName>
</protein>
<dbReference type="Proteomes" id="UP001516400">
    <property type="component" value="Unassembled WGS sequence"/>
</dbReference>
<keyword evidence="1" id="KW-0175">Coiled coil</keyword>
<evidence type="ECO:0000313" key="3">
    <source>
        <dbReference type="Proteomes" id="UP001516400"/>
    </source>
</evidence>
<reference evidence="2 3" key="1">
    <citation type="journal article" date="2021" name="BMC Biol.">
        <title>Horizontally acquired antibacterial genes associated with adaptive radiation of ladybird beetles.</title>
        <authorList>
            <person name="Li H.S."/>
            <person name="Tang X.F."/>
            <person name="Huang Y.H."/>
            <person name="Xu Z.Y."/>
            <person name="Chen M.L."/>
            <person name="Du X.Y."/>
            <person name="Qiu B.Y."/>
            <person name="Chen P.T."/>
            <person name="Zhang W."/>
            <person name="Slipinski A."/>
            <person name="Escalona H.E."/>
            <person name="Waterhouse R.M."/>
            <person name="Zwick A."/>
            <person name="Pang H."/>
        </authorList>
    </citation>
    <scope>NUCLEOTIDE SEQUENCE [LARGE SCALE GENOMIC DNA]</scope>
    <source>
        <strain evidence="2">SYSU2018</strain>
    </source>
</reference>